<evidence type="ECO:0000313" key="6">
    <source>
        <dbReference type="Proteomes" id="UP000067738"/>
    </source>
</evidence>
<evidence type="ECO:0000259" key="4">
    <source>
        <dbReference type="PROSITE" id="PS01124"/>
    </source>
</evidence>
<evidence type="ECO:0000313" key="5">
    <source>
        <dbReference type="EMBL" id="ALT69576.1"/>
    </source>
</evidence>
<keyword evidence="3" id="KW-0804">Transcription</keyword>
<dbReference type="GO" id="GO:0003700">
    <property type="term" value="F:DNA-binding transcription factor activity"/>
    <property type="evidence" value="ECO:0007669"/>
    <property type="project" value="InterPro"/>
</dbReference>
<dbReference type="Pfam" id="PF12833">
    <property type="entry name" value="HTH_18"/>
    <property type="match status" value="1"/>
</dbReference>
<dbReference type="InterPro" id="IPR020449">
    <property type="entry name" value="Tscrpt_reg_AraC-type_HTH"/>
</dbReference>
<name>A0A0U3EBB4_9EURY</name>
<sequence length="324" mass="37748">MFYMYCLYKNICMNENLYELFGNVFISDFNVDGEGFKKIIDLGKYGKLETYSLFPGIVLAFIDINVENYSNVFIENKLPSRLLEINHCSSGRYAYTVGEDKVIYFGKGDLCISIYDMTKTLADFPLGFYNGVEFFIDIDIANEHIKEFIPDFDVIEFYEELEKSRGYVLVRSNERIDHVIGELYNVDERIKESYFKLKCVELLLFFSITNFTNDEFSLSKNQVQIVENVKKDLIKDLDSKITLDQLSNKYGISKTSLKNSFKEVYGKPIIKWRKEYRLDYACRLIGEGKYNISEISKMVGYSSPSKFSKAFKDYVGCTPSEYLH</sequence>
<protein>
    <submittedName>
        <fullName evidence="5">Transcriptional regulator AraC family</fullName>
    </submittedName>
</protein>
<dbReference type="InterPro" id="IPR009057">
    <property type="entry name" value="Homeodomain-like_sf"/>
</dbReference>
<organism evidence="5 6">
    <name type="scientific">Methanobrevibacter millerae</name>
    <dbReference type="NCBI Taxonomy" id="230361"/>
    <lineage>
        <taxon>Archaea</taxon>
        <taxon>Methanobacteriati</taxon>
        <taxon>Methanobacteriota</taxon>
        <taxon>Methanomada group</taxon>
        <taxon>Methanobacteria</taxon>
        <taxon>Methanobacteriales</taxon>
        <taxon>Methanobacteriaceae</taxon>
        <taxon>Methanobrevibacter</taxon>
    </lineage>
</organism>
<evidence type="ECO:0000256" key="3">
    <source>
        <dbReference type="ARBA" id="ARBA00023163"/>
    </source>
</evidence>
<proteinExistence type="predicted"/>
<dbReference type="Gene3D" id="1.10.10.60">
    <property type="entry name" value="Homeodomain-like"/>
    <property type="match status" value="2"/>
</dbReference>
<dbReference type="KEGG" id="mmil:sm9_1809"/>
<dbReference type="PANTHER" id="PTHR47893:SF1">
    <property type="entry name" value="REGULATORY PROTEIN PCHR"/>
    <property type="match status" value="1"/>
</dbReference>
<dbReference type="EMBL" id="CP011266">
    <property type="protein sequence ID" value="ALT69576.1"/>
    <property type="molecule type" value="Genomic_DNA"/>
</dbReference>
<dbReference type="PRINTS" id="PR00032">
    <property type="entry name" value="HTHARAC"/>
</dbReference>
<accession>A0A0U3EBB4</accession>
<dbReference type="AlphaFoldDB" id="A0A0U3EBB4"/>
<gene>
    <name evidence="5" type="ORF">sm9_1809</name>
</gene>
<dbReference type="GO" id="GO:0043565">
    <property type="term" value="F:sequence-specific DNA binding"/>
    <property type="evidence" value="ECO:0007669"/>
    <property type="project" value="InterPro"/>
</dbReference>
<dbReference type="InterPro" id="IPR018060">
    <property type="entry name" value="HTH_AraC"/>
</dbReference>
<dbReference type="SMART" id="SM00342">
    <property type="entry name" value="HTH_ARAC"/>
    <property type="match status" value="1"/>
</dbReference>
<dbReference type="SUPFAM" id="SSF46689">
    <property type="entry name" value="Homeodomain-like"/>
    <property type="match status" value="1"/>
</dbReference>
<dbReference type="InterPro" id="IPR053142">
    <property type="entry name" value="PchR_regulatory_protein"/>
</dbReference>
<dbReference type="PROSITE" id="PS01124">
    <property type="entry name" value="HTH_ARAC_FAMILY_2"/>
    <property type="match status" value="1"/>
</dbReference>
<keyword evidence="1" id="KW-0805">Transcription regulation</keyword>
<dbReference type="PANTHER" id="PTHR47893">
    <property type="entry name" value="REGULATORY PROTEIN PCHR"/>
    <property type="match status" value="1"/>
</dbReference>
<evidence type="ECO:0000256" key="2">
    <source>
        <dbReference type="ARBA" id="ARBA00023125"/>
    </source>
</evidence>
<evidence type="ECO:0000256" key="1">
    <source>
        <dbReference type="ARBA" id="ARBA00023015"/>
    </source>
</evidence>
<keyword evidence="2" id="KW-0238">DNA-binding</keyword>
<reference evidence="5 6" key="1">
    <citation type="submission" date="2015-04" db="EMBL/GenBank/DDBJ databases">
        <title>The complete genome sequence of the rumen methanogen Methanobrevibacter millerae SM9.</title>
        <authorList>
            <person name="Leahy S.C."/>
            <person name="Kelly W.J."/>
            <person name="Pacheco D.M."/>
            <person name="Li D."/>
            <person name="Altermann E."/>
            <person name="Attwood G.T."/>
        </authorList>
    </citation>
    <scope>NUCLEOTIDE SEQUENCE [LARGE SCALE GENOMIC DNA]</scope>
    <source>
        <strain evidence="5 6">SM9</strain>
    </source>
</reference>
<feature type="domain" description="HTH araC/xylS-type" evidence="4">
    <location>
        <begin position="227"/>
        <end position="324"/>
    </location>
</feature>
<dbReference type="Proteomes" id="UP000067738">
    <property type="component" value="Chromosome"/>
</dbReference>
<dbReference type="PATRIC" id="fig|230361.4.peg.1871"/>
<keyword evidence="6" id="KW-1185">Reference proteome</keyword>